<comment type="caution">
    <text evidence="5">The sequence shown here is derived from an EMBL/GenBank/DDBJ whole genome shotgun (WGS) entry which is preliminary data.</text>
</comment>
<dbReference type="GO" id="GO:0016891">
    <property type="term" value="F:RNA endonuclease activity producing 5'-phosphomonoesters, hydrolytic mechanism"/>
    <property type="evidence" value="ECO:0007669"/>
    <property type="project" value="TreeGrafter"/>
</dbReference>
<comment type="similarity">
    <text evidence="1">Belongs to the phospholipase D family. MitoPLD/Zucchini subfamily.</text>
</comment>
<evidence type="ECO:0000256" key="3">
    <source>
        <dbReference type="ARBA" id="ARBA00043167"/>
    </source>
</evidence>
<accession>A0A2A4JVF3</accession>
<dbReference type="PANTHER" id="PTHR43856:SF2">
    <property type="entry name" value="PHOSPHOLIPASE D"/>
    <property type="match status" value="1"/>
</dbReference>
<organism evidence="5">
    <name type="scientific">Heliothis virescens</name>
    <name type="common">Tobacco budworm moth</name>
    <dbReference type="NCBI Taxonomy" id="7102"/>
    <lineage>
        <taxon>Eukaryota</taxon>
        <taxon>Metazoa</taxon>
        <taxon>Ecdysozoa</taxon>
        <taxon>Arthropoda</taxon>
        <taxon>Hexapoda</taxon>
        <taxon>Insecta</taxon>
        <taxon>Pterygota</taxon>
        <taxon>Neoptera</taxon>
        <taxon>Endopterygota</taxon>
        <taxon>Lepidoptera</taxon>
        <taxon>Glossata</taxon>
        <taxon>Ditrysia</taxon>
        <taxon>Noctuoidea</taxon>
        <taxon>Noctuidae</taxon>
        <taxon>Heliothinae</taxon>
        <taxon>Heliothis</taxon>
    </lineage>
</organism>
<dbReference type="InterPro" id="IPR051406">
    <property type="entry name" value="PLD_domain"/>
</dbReference>
<reference evidence="5" key="1">
    <citation type="submission" date="2017-09" db="EMBL/GenBank/DDBJ databases">
        <title>Contemporary evolution of a Lepidopteran species, Heliothis virescens, in response to modern agricultural practices.</title>
        <authorList>
            <person name="Fritz M.L."/>
            <person name="Deyonke A.M."/>
            <person name="Papanicolaou A."/>
            <person name="Micinski S."/>
            <person name="Westbrook J."/>
            <person name="Gould F."/>
        </authorList>
    </citation>
    <scope>NUCLEOTIDE SEQUENCE [LARGE SCALE GENOMIC DNA]</scope>
    <source>
        <strain evidence="5">HvINT-</strain>
        <tissue evidence="5">Whole body</tissue>
    </source>
</reference>
<dbReference type="Gene3D" id="3.30.870.10">
    <property type="entry name" value="Endonuclease Chain A"/>
    <property type="match status" value="1"/>
</dbReference>
<gene>
    <name evidence="5" type="ORF">B5V51_11816</name>
</gene>
<dbReference type="PANTHER" id="PTHR43856">
    <property type="entry name" value="CARDIOLIPIN HYDROLASE"/>
    <property type="match status" value="1"/>
</dbReference>
<dbReference type="Pfam" id="PF13091">
    <property type="entry name" value="PLDc_2"/>
    <property type="match status" value="1"/>
</dbReference>
<protein>
    <recommendedName>
        <fullName evidence="2">Mitochondrial cardiolipin hydrolase</fullName>
    </recommendedName>
    <alternativeName>
        <fullName evidence="3">Mitochondrial phospholipase</fullName>
    </alternativeName>
</protein>
<evidence type="ECO:0000256" key="1">
    <source>
        <dbReference type="ARBA" id="ARBA00038012"/>
    </source>
</evidence>
<dbReference type="AlphaFoldDB" id="A0A2A4JVF3"/>
<evidence type="ECO:0000313" key="5">
    <source>
        <dbReference type="EMBL" id="PCG75390.1"/>
    </source>
</evidence>
<feature type="domain" description="Phospholipase D-like" evidence="4">
    <location>
        <begin position="66"/>
        <end position="187"/>
    </location>
</feature>
<dbReference type="EMBL" id="NWSH01000604">
    <property type="protein sequence ID" value="PCG75390.1"/>
    <property type="molecule type" value="Genomic_DNA"/>
</dbReference>
<dbReference type="GO" id="GO:0005739">
    <property type="term" value="C:mitochondrion"/>
    <property type="evidence" value="ECO:0007669"/>
    <property type="project" value="TreeGrafter"/>
</dbReference>
<name>A0A2A4JVF3_HELVI</name>
<evidence type="ECO:0000256" key="2">
    <source>
        <dbReference type="ARBA" id="ARBA00040549"/>
    </source>
</evidence>
<sequence length="197" mass="21732">MYLSAWKSALGYGGSLICELGLKILRINRNKQGDSAINEILLYGAENEEHQKQIGLNNLLCIYYVILHASNTVDVCVPSLASDTLTKCLISVHQKNKVQVRIAIHSSDDFHNLQLFAQNGIEVKVMRPAVRVAHEFVVVDGGARDAVAALGALDYDTARLNCNRDATLLSSDAALITAMNREFERIWNLTPAKTDHV</sequence>
<evidence type="ECO:0000259" key="4">
    <source>
        <dbReference type="Pfam" id="PF13091"/>
    </source>
</evidence>
<dbReference type="SUPFAM" id="SSF56024">
    <property type="entry name" value="Phospholipase D/nuclease"/>
    <property type="match status" value="1"/>
</dbReference>
<dbReference type="InterPro" id="IPR025202">
    <property type="entry name" value="PLD-like_dom"/>
</dbReference>
<proteinExistence type="inferred from homology"/>
<dbReference type="GO" id="GO:0034587">
    <property type="term" value="P:piRNA processing"/>
    <property type="evidence" value="ECO:0007669"/>
    <property type="project" value="TreeGrafter"/>
</dbReference>